<reference evidence="3" key="1">
    <citation type="journal article" date="2023" name="Proc. Natl. Acad. Sci. U.S.A.">
        <title>Genomic and structural basis for evolution of tropane alkaloid biosynthesis.</title>
        <authorList>
            <person name="Wanga Y.-J."/>
            <person name="Taina T."/>
            <person name="Yua J.-Y."/>
            <person name="Lia J."/>
            <person name="Xua B."/>
            <person name="Chenc J."/>
            <person name="D'Auriad J.C."/>
            <person name="Huanga J.-P."/>
            <person name="Huanga S.-X."/>
        </authorList>
    </citation>
    <scope>NUCLEOTIDE SEQUENCE [LARGE SCALE GENOMIC DNA]</scope>
    <source>
        <strain evidence="3">cv. KIB-2019</strain>
    </source>
</reference>
<dbReference type="OrthoDB" id="1002340at2759"/>
<name>A0A9Q1N6Q1_9SOLA</name>
<dbReference type="AlphaFoldDB" id="A0A9Q1N6Q1"/>
<evidence type="ECO:0000256" key="1">
    <source>
        <dbReference type="SAM" id="MobiDB-lite"/>
    </source>
</evidence>
<evidence type="ECO:0000313" key="2">
    <source>
        <dbReference type="EMBL" id="KAJ8573669.1"/>
    </source>
</evidence>
<feature type="region of interest" description="Disordered" evidence="1">
    <location>
        <begin position="1"/>
        <end position="29"/>
    </location>
</feature>
<accession>A0A9Q1N6Q1</accession>
<dbReference type="Proteomes" id="UP001152561">
    <property type="component" value="Unassembled WGS sequence"/>
</dbReference>
<gene>
    <name evidence="2" type="ORF">K7X08_010180</name>
</gene>
<keyword evidence="3" id="KW-1185">Reference proteome</keyword>
<organism evidence="2 3">
    <name type="scientific">Anisodus acutangulus</name>
    <dbReference type="NCBI Taxonomy" id="402998"/>
    <lineage>
        <taxon>Eukaryota</taxon>
        <taxon>Viridiplantae</taxon>
        <taxon>Streptophyta</taxon>
        <taxon>Embryophyta</taxon>
        <taxon>Tracheophyta</taxon>
        <taxon>Spermatophyta</taxon>
        <taxon>Magnoliopsida</taxon>
        <taxon>eudicotyledons</taxon>
        <taxon>Gunneridae</taxon>
        <taxon>Pentapetalae</taxon>
        <taxon>asterids</taxon>
        <taxon>lamiids</taxon>
        <taxon>Solanales</taxon>
        <taxon>Solanaceae</taxon>
        <taxon>Solanoideae</taxon>
        <taxon>Hyoscyameae</taxon>
        <taxon>Anisodus</taxon>
    </lineage>
</organism>
<protein>
    <submittedName>
        <fullName evidence="2">Uncharacterized protein</fullName>
    </submittedName>
</protein>
<feature type="compositionally biased region" description="Basic and acidic residues" evidence="1">
    <location>
        <begin position="121"/>
        <end position="137"/>
    </location>
</feature>
<comment type="caution">
    <text evidence="2">The sequence shown here is derived from an EMBL/GenBank/DDBJ whole genome shotgun (WGS) entry which is preliminary data.</text>
</comment>
<proteinExistence type="predicted"/>
<dbReference type="EMBL" id="JAJAGQ010000001">
    <property type="protein sequence ID" value="KAJ8573669.1"/>
    <property type="molecule type" value="Genomic_DNA"/>
</dbReference>
<evidence type="ECO:0000313" key="3">
    <source>
        <dbReference type="Proteomes" id="UP001152561"/>
    </source>
</evidence>
<feature type="compositionally biased region" description="Polar residues" evidence="1">
    <location>
        <begin position="1"/>
        <end position="15"/>
    </location>
</feature>
<feature type="region of interest" description="Disordered" evidence="1">
    <location>
        <begin position="113"/>
        <end position="137"/>
    </location>
</feature>
<feature type="compositionally biased region" description="Acidic residues" evidence="1">
    <location>
        <begin position="18"/>
        <end position="29"/>
    </location>
</feature>
<sequence length="137" mass="15599">MEEVNQETSVPIKTSNNEDIEENDKVEEVEENRQIEEIAAEENSKDQQIPKNVVVITTSETEEGNTHEISVPINPPIRTHNIFQSIADDIGQFEEDLDQGQESENTILEDIVPGENQQKTMQKENTKTNHIRESPES</sequence>